<reference evidence="3 4" key="1">
    <citation type="submission" date="2021-08" db="EMBL/GenBank/DDBJ databases">
        <title>Draft genome sequence of Mycolicibacterium sp. NGTWS1702 strain.</title>
        <authorList>
            <person name="Matsumoto M."/>
            <person name="Tang B.C.C."/>
            <person name="Machida Y."/>
            <person name="Matoyama H."/>
            <person name="Kishihara T."/>
            <person name="Sato S."/>
            <person name="Kondo I."/>
            <person name="Sano M."/>
            <person name="Kato G."/>
        </authorList>
    </citation>
    <scope>NUCLEOTIDE SEQUENCE [LARGE SCALE GENOMIC DNA]</scope>
    <source>
        <strain evidence="3 4">NGTWSNA01</strain>
    </source>
</reference>
<evidence type="ECO:0000256" key="1">
    <source>
        <dbReference type="ARBA" id="ARBA00006484"/>
    </source>
</evidence>
<keyword evidence="2" id="KW-0560">Oxidoreductase</keyword>
<dbReference type="EMBL" id="BPRH01000643">
    <property type="protein sequence ID" value="GJF10291.1"/>
    <property type="molecule type" value="Genomic_DNA"/>
</dbReference>
<evidence type="ECO:0000313" key="3">
    <source>
        <dbReference type="EMBL" id="GJF10291.1"/>
    </source>
</evidence>
<accession>A0ABQ4V8M3</accession>
<proteinExistence type="inferred from homology"/>
<dbReference type="PANTHER" id="PTHR42760">
    <property type="entry name" value="SHORT-CHAIN DEHYDROGENASES/REDUCTASES FAMILY MEMBER"/>
    <property type="match status" value="1"/>
</dbReference>
<dbReference type="PROSITE" id="PS00061">
    <property type="entry name" value="ADH_SHORT"/>
    <property type="match status" value="1"/>
</dbReference>
<dbReference type="InterPro" id="IPR036291">
    <property type="entry name" value="NAD(P)-bd_dom_sf"/>
</dbReference>
<keyword evidence="4" id="KW-1185">Reference proteome</keyword>
<name>A0ABQ4V8M3_9MYCO</name>
<dbReference type="PRINTS" id="PR00080">
    <property type="entry name" value="SDRFAMILY"/>
</dbReference>
<comment type="caution">
    <text evidence="3">The sequence shown here is derived from an EMBL/GenBank/DDBJ whole genome shotgun (WGS) entry which is preliminary data.</text>
</comment>
<dbReference type="InterPro" id="IPR002347">
    <property type="entry name" value="SDR_fam"/>
</dbReference>
<evidence type="ECO:0000313" key="4">
    <source>
        <dbReference type="Proteomes" id="UP001060504"/>
    </source>
</evidence>
<dbReference type="PANTHER" id="PTHR42760:SF133">
    <property type="entry name" value="3-OXOACYL-[ACYL-CARRIER-PROTEIN] REDUCTASE"/>
    <property type="match status" value="1"/>
</dbReference>
<gene>
    <name evidence="3" type="primary">fabG2</name>
    <name evidence="3" type="ORF">NGTWS1702_05830</name>
</gene>
<dbReference type="Gene3D" id="3.40.50.720">
    <property type="entry name" value="NAD(P)-binding Rossmann-like Domain"/>
    <property type="match status" value="1"/>
</dbReference>
<sequence length="289" mass="30759">MRSCYAVEVYEDGPLAPDQVPRHPEGRQPATNWVSQFSLEHHTAVVTGAAGGLGEQLTAILLEAGANVVLADLAVGKLDELAARAPGKTLAYRCDVTSKQSVSHLIDAANERFGAILVLVNCAGVLGANALALDVDEADWERVIGVNLKGTWMASTEVARYMVERGIKGAIVNISSSLGLRAQLKRVPYAASKAGVEHLTRTMAMELVRSGVRVNCLAPGWMNTEMVKSMLTGPEGERWRSAIPMGRAAEPRELAGALLLLASEASSYMTGSILRVDGGYAYCGIELPE</sequence>
<organism evidence="3 4">
    <name type="scientific">Mycolicibacterium cyprinidarum</name>
    <dbReference type="NCBI Taxonomy" id="2860311"/>
    <lineage>
        <taxon>Bacteria</taxon>
        <taxon>Bacillati</taxon>
        <taxon>Actinomycetota</taxon>
        <taxon>Actinomycetes</taxon>
        <taxon>Mycobacteriales</taxon>
        <taxon>Mycobacteriaceae</taxon>
        <taxon>Mycolicibacterium</taxon>
    </lineage>
</organism>
<comment type="similarity">
    <text evidence="1">Belongs to the short-chain dehydrogenases/reductases (SDR) family.</text>
</comment>
<dbReference type="PRINTS" id="PR00081">
    <property type="entry name" value="GDHRDH"/>
</dbReference>
<dbReference type="SUPFAM" id="SSF51735">
    <property type="entry name" value="NAD(P)-binding Rossmann-fold domains"/>
    <property type="match status" value="1"/>
</dbReference>
<protein>
    <submittedName>
        <fullName evidence="3">3-oxoacyl-ACP reductase</fullName>
    </submittedName>
</protein>
<dbReference type="Pfam" id="PF13561">
    <property type="entry name" value="adh_short_C2"/>
    <property type="match status" value="1"/>
</dbReference>
<dbReference type="InterPro" id="IPR020904">
    <property type="entry name" value="Sc_DH/Rdtase_CS"/>
</dbReference>
<dbReference type="Proteomes" id="UP001060504">
    <property type="component" value="Unassembled WGS sequence"/>
</dbReference>
<dbReference type="CDD" id="cd05233">
    <property type="entry name" value="SDR_c"/>
    <property type="match status" value="1"/>
</dbReference>
<evidence type="ECO:0000256" key="2">
    <source>
        <dbReference type="ARBA" id="ARBA00023002"/>
    </source>
</evidence>